<protein>
    <submittedName>
        <fullName evidence="2">Uncharacterized protein</fullName>
    </submittedName>
</protein>
<keyword evidence="3" id="KW-1185">Reference proteome</keyword>
<gene>
    <name evidence="2" type="ORF">Q8F55_008122</name>
</gene>
<proteinExistence type="predicted"/>
<dbReference type="GeneID" id="95989165"/>
<dbReference type="RefSeq" id="XP_069206367.1">
    <property type="nucleotide sequence ID" value="XM_069356526.1"/>
</dbReference>
<reference evidence="2 3" key="1">
    <citation type="submission" date="2023-08" db="EMBL/GenBank/DDBJ databases">
        <title>Annotated Genome Sequence of Vanrija albida AlHP1.</title>
        <authorList>
            <person name="Herzog R."/>
        </authorList>
    </citation>
    <scope>NUCLEOTIDE SEQUENCE [LARGE SCALE GENOMIC DNA]</scope>
    <source>
        <strain evidence="2 3">AlHP1</strain>
    </source>
</reference>
<evidence type="ECO:0000313" key="2">
    <source>
        <dbReference type="EMBL" id="KAL1406423.1"/>
    </source>
</evidence>
<feature type="region of interest" description="Disordered" evidence="1">
    <location>
        <begin position="1"/>
        <end position="62"/>
    </location>
</feature>
<sequence>MICPSSMPSPSFEGDKGSSPQPKDEDVPAPKQLNEDDVNMGNNNLAKGNDDQLPAAASAENAPPPQCTLCPALLASVDQIVESMSDNVSETIKERQQKIAEKLFDSIVPIVTKASLDGVQRITQSVIKDGMDAWFKGAFPKELNCKGHQEFIEALSTKLIARIFPALKTGGIMTDDHVKATALPHTEGSQSVIDPMEASLAFVCQNRWDTEEAFKRASVLLTQGKH</sequence>
<evidence type="ECO:0000256" key="1">
    <source>
        <dbReference type="SAM" id="MobiDB-lite"/>
    </source>
</evidence>
<comment type="caution">
    <text evidence="2">The sequence shown here is derived from an EMBL/GenBank/DDBJ whole genome shotgun (WGS) entry which is preliminary data.</text>
</comment>
<dbReference type="EMBL" id="JBBXJM010000006">
    <property type="protein sequence ID" value="KAL1406423.1"/>
    <property type="molecule type" value="Genomic_DNA"/>
</dbReference>
<dbReference type="Proteomes" id="UP001565368">
    <property type="component" value="Unassembled WGS sequence"/>
</dbReference>
<accession>A0ABR3PVH3</accession>
<evidence type="ECO:0000313" key="3">
    <source>
        <dbReference type="Proteomes" id="UP001565368"/>
    </source>
</evidence>
<organism evidence="2 3">
    <name type="scientific">Vanrija albida</name>
    <dbReference type="NCBI Taxonomy" id="181172"/>
    <lineage>
        <taxon>Eukaryota</taxon>
        <taxon>Fungi</taxon>
        <taxon>Dikarya</taxon>
        <taxon>Basidiomycota</taxon>
        <taxon>Agaricomycotina</taxon>
        <taxon>Tremellomycetes</taxon>
        <taxon>Trichosporonales</taxon>
        <taxon>Trichosporonaceae</taxon>
        <taxon>Vanrija</taxon>
    </lineage>
</organism>
<name>A0ABR3PVH3_9TREE</name>